<feature type="signal peptide" evidence="2">
    <location>
        <begin position="1"/>
        <end position="19"/>
    </location>
</feature>
<keyword evidence="4" id="KW-1185">Reference proteome</keyword>
<name>A0A3S0QWH0_9GAMM</name>
<protein>
    <submittedName>
        <fullName evidence="3">Uncharacterized protein</fullName>
    </submittedName>
</protein>
<comment type="caution">
    <text evidence="3">The sequence shown here is derived from an EMBL/GenBank/DDBJ whole genome shotgun (WGS) entry which is preliminary data.</text>
</comment>
<proteinExistence type="predicted"/>
<gene>
    <name evidence="3" type="ORF">EKH79_11745</name>
</gene>
<organism evidence="3 4">
    <name type="scientific">Dyella dinghuensis</name>
    <dbReference type="NCBI Taxonomy" id="1920169"/>
    <lineage>
        <taxon>Bacteria</taxon>
        <taxon>Pseudomonadati</taxon>
        <taxon>Pseudomonadota</taxon>
        <taxon>Gammaproteobacteria</taxon>
        <taxon>Lysobacterales</taxon>
        <taxon>Rhodanobacteraceae</taxon>
        <taxon>Dyella</taxon>
    </lineage>
</organism>
<evidence type="ECO:0000256" key="2">
    <source>
        <dbReference type="SAM" id="SignalP"/>
    </source>
</evidence>
<feature type="compositionally biased region" description="Pro residues" evidence="1">
    <location>
        <begin position="106"/>
        <end position="115"/>
    </location>
</feature>
<sequence length="124" mass="12647">MRGWMLLSIVFSMTSAPIAAQTSIPAAAGSPDATASCVDVSVNDHPALSYACLNQRLAASAGVSNASSMQLDAVAHEPGNRQVGQFNFSALSIRMGNALGKSAVPQRPPPAPPLPLFGVPAPAH</sequence>
<dbReference type="Proteomes" id="UP000267077">
    <property type="component" value="Unassembled WGS sequence"/>
</dbReference>
<dbReference type="RefSeq" id="WP_126674018.1">
    <property type="nucleotide sequence ID" value="NZ_RYZR01000006.1"/>
</dbReference>
<feature type="chain" id="PRO_5018751643" evidence="2">
    <location>
        <begin position="20"/>
        <end position="124"/>
    </location>
</feature>
<dbReference type="AlphaFoldDB" id="A0A3S0QWH0"/>
<evidence type="ECO:0000313" key="4">
    <source>
        <dbReference type="Proteomes" id="UP000267077"/>
    </source>
</evidence>
<reference evidence="3 4" key="1">
    <citation type="submission" date="2018-12" db="EMBL/GenBank/DDBJ databases">
        <title>Dyella dinghuensis sp. nov. DHOA06 and Dyella choica sp. nov. 4M-K27, isolated from forest soil.</title>
        <authorList>
            <person name="Qiu L.-H."/>
            <person name="Gao Z.-H."/>
        </authorList>
    </citation>
    <scope>NUCLEOTIDE SEQUENCE [LARGE SCALE GENOMIC DNA]</scope>
    <source>
        <strain evidence="3 4">DHOA06</strain>
    </source>
</reference>
<accession>A0A3S0QWH0</accession>
<evidence type="ECO:0000256" key="1">
    <source>
        <dbReference type="SAM" id="MobiDB-lite"/>
    </source>
</evidence>
<dbReference type="OrthoDB" id="5953997at2"/>
<dbReference type="EMBL" id="RYZR01000006">
    <property type="protein sequence ID" value="RUL63081.1"/>
    <property type="molecule type" value="Genomic_DNA"/>
</dbReference>
<evidence type="ECO:0000313" key="3">
    <source>
        <dbReference type="EMBL" id="RUL63081.1"/>
    </source>
</evidence>
<keyword evidence="2" id="KW-0732">Signal</keyword>
<feature type="region of interest" description="Disordered" evidence="1">
    <location>
        <begin position="101"/>
        <end position="124"/>
    </location>
</feature>